<feature type="active site" description="Proton acceptor" evidence="19">
    <location>
        <position position="952"/>
    </location>
</feature>
<evidence type="ECO:0000256" key="19">
    <source>
        <dbReference type="PIRSR" id="PIRSR000636-1"/>
    </source>
</evidence>
<comment type="subcellular location">
    <subcellularLocation>
        <location evidence="2">Cytoplasm</location>
    </subcellularLocation>
    <subcellularLocation>
        <location evidence="1">Endomembrane system</location>
        <topology evidence="1">Peripheral membrane protein</topology>
    </subcellularLocation>
</comment>
<dbReference type="InterPro" id="IPR036860">
    <property type="entry name" value="SH2_dom_sf"/>
</dbReference>
<dbReference type="InterPro" id="IPR008266">
    <property type="entry name" value="Tyr_kinase_AS"/>
</dbReference>
<protein>
    <recommendedName>
        <fullName evidence="18 23">Tyrosine-protein kinase</fullName>
        <ecNumber evidence="18 23">2.7.10.2</ecNumber>
    </recommendedName>
</protein>
<accession>A0A4W5MM92</accession>
<reference evidence="28" key="1">
    <citation type="submission" date="2018-06" db="EMBL/GenBank/DDBJ databases">
        <title>Genome assembly of Danube salmon.</title>
        <authorList>
            <person name="Macqueen D.J."/>
            <person name="Gundappa M.K."/>
        </authorList>
    </citation>
    <scope>NUCLEOTIDE SEQUENCE [LARGE SCALE GENOMIC DNA]</scope>
</reference>
<evidence type="ECO:0000256" key="15">
    <source>
        <dbReference type="ARBA" id="ARBA00023137"/>
    </source>
</evidence>
<dbReference type="SUPFAM" id="SSF56112">
    <property type="entry name" value="Protein kinase-like (PK-like)"/>
    <property type="match status" value="2"/>
</dbReference>
<feature type="domain" description="Protein kinase" evidence="25">
    <location>
        <begin position="825"/>
        <end position="1117"/>
    </location>
</feature>
<evidence type="ECO:0000256" key="21">
    <source>
        <dbReference type="PROSITE-ProRule" id="PRU00191"/>
    </source>
</evidence>
<evidence type="ECO:0000256" key="17">
    <source>
        <dbReference type="ARBA" id="ARBA00063638"/>
    </source>
</evidence>
<evidence type="ECO:0000256" key="20">
    <source>
        <dbReference type="PIRSR" id="PIRSR000636-2"/>
    </source>
</evidence>
<dbReference type="InterPro" id="IPR019749">
    <property type="entry name" value="Band_41_domain"/>
</dbReference>
<dbReference type="GO" id="GO:0019221">
    <property type="term" value="P:cytokine-mediated signaling pathway"/>
    <property type="evidence" value="ECO:0007669"/>
    <property type="project" value="TreeGrafter"/>
</dbReference>
<evidence type="ECO:0000259" key="24">
    <source>
        <dbReference type="PROSITE" id="PS50001"/>
    </source>
</evidence>
<dbReference type="PROSITE" id="PS00109">
    <property type="entry name" value="PROTEIN_KINASE_TYR"/>
    <property type="match status" value="1"/>
</dbReference>
<keyword evidence="11" id="KW-0391">Immunity</keyword>
<dbReference type="PIRSF" id="PIRSF000636">
    <property type="entry name" value="TyrPK_Jak"/>
    <property type="match status" value="1"/>
</dbReference>
<dbReference type="GO" id="GO:0050863">
    <property type="term" value="P:regulation of T cell activation"/>
    <property type="evidence" value="ECO:0007669"/>
    <property type="project" value="UniProtKB-ARBA"/>
</dbReference>
<dbReference type="GO" id="GO:0005131">
    <property type="term" value="F:growth hormone receptor binding"/>
    <property type="evidence" value="ECO:0007669"/>
    <property type="project" value="TreeGrafter"/>
</dbReference>
<dbReference type="FunFam" id="3.30.200.20:FF:000135">
    <property type="entry name" value="Tyrosine-protein kinase"/>
    <property type="match status" value="1"/>
</dbReference>
<dbReference type="PROSITE" id="PS50057">
    <property type="entry name" value="FERM_3"/>
    <property type="match status" value="1"/>
</dbReference>
<dbReference type="Pfam" id="PF21990">
    <property type="entry name" value="SH2_1"/>
    <property type="match status" value="1"/>
</dbReference>
<dbReference type="GO" id="GO:0004715">
    <property type="term" value="F:non-membrane spanning protein tyrosine kinase activity"/>
    <property type="evidence" value="ECO:0007669"/>
    <property type="project" value="UniProtKB-UniRule"/>
</dbReference>
<feature type="domain" description="SH2" evidence="24">
    <location>
        <begin position="377"/>
        <end position="463"/>
    </location>
</feature>
<sequence length="1117" mass="127535">PNPNQDNAGPIVCRLMGLPIKAGCDTALNRTRVCSDASSSEMPGLRPLRHSGYQCFYYSVLSCVPGLSPMYCSLFGLMRESDRMWFPPNHILKLDESANETGMGLLPCSCGTIFPFSVFTLCHLYPVSPCLFTPCATSSFLACPSLPQWRSDFVDGWVSIPVNHEAQEDCLGMAVLDMLRMAKESSQAPVDIYNDTSYKSFLPKDIRACIQKYHFVTRKRIRHRFKKFIQQFCQCNATARDLKLKYLANLETLQPALYSEYFQVTEVFETVVHSGLLLLYVTSLSRFLSQGFQTYCDFPEVIDISIKQANKGGAIESRIVTINRQDHQTLELEFHSLSEALSFVSLVDGYYRLIADAHHYLCKETAPPKLLEAIQSYCHGPVSMEFAISKLRRSGNHKGLYIVRSSPKDYNKYFLTFVLGVSTILVEYKHCQIVKTDQGEYILSGSKKSFSSLRELLHCYQKEELRSDGHIFKFTKCCPPKAKDKSNLLVCRGNQGAEVSLSPSFHRHISQMVFHKIRKEDLIIKDSLGQGTFTKIFCGVRKELGDYGEIHQMDVIVKILDKAHRNYSESFFEAASMMSQLSHKHLLLNYGVCVCGEENMMVQEYVKFGSLDTYLKKNKNSVNITWKLEVAKQLAWAMHYLEDKNLIHGNVCAKNVLLIREEDKKTGNPPFIKLSDPGISITVLPKDVLMERIPWVPPECIEVPRHLTLATDKWAFGTTLWEICSGGDKPLSTLDCSKKRLFYEDRHQLPAPKWTELANLINSCMAYEPSNRPSFRAVIRDLNSLFTPDYELLVESDMVPNRTRGFGFPGTFENQEPALFEERHLIFLKQLGKGNFGSVEMCRYDPLLDNTGEVVAVKKLQHSTAEHLRDFEREIEILKSLQHDNIVKYKGVCYSAGRRNLHLIMEYLPHGSLRDYLIKDKDRFDYKKLLRYASQICKGMDYLATKRYIHRDLATRNILVESELRVKIGDFGLTKVLPQDKDYYTVREPGESPIFWYAPESLTESKFSVGSDVWSFGVVLYELFTHGDKNCSPPAVRLCMGRDKQGQMIVYHLIDLLKRGYRLPAPQGCPEEVRLTVCFCLFVSVCFCILCISDCHLNLSLPQGSLNRELCKCILCY</sequence>
<feature type="binding site" evidence="20">
    <location>
        <position position="858"/>
    </location>
    <ligand>
        <name>ATP</name>
        <dbReference type="ChEBI" id="CHEBI:30616"/>
    </ligand>
</feature>
<dbReference type="FunFam" id="3.30.505.10:FF:000073">
    <property type="entry name" value="Tyrosine-protein kinase"/>
    <property type="match status" value="1"/>
</dbReference>
<keyword evidence="7" id="KW-0677">Repeat</keyword>
<keyword evidence="28" id="KW-1185">Reference proteome</keyword>
<evidence type="ECO:0000256" key="10">
    <source>
        <dbReference type="ARBA" id="ARBA00022840"/>
    </source>
</evidence>
<dbReference type="GO" id="GO:0008284">
    <property type="term" value="P:positive regulation of cell population proliferation"/>
    <property type="evidence" value="ECO:0007669"/>
    <property type="project" value="UniProtKB-ARBA"/>
</dbReference>
<evidence type="ECO:0000313" key="27">
    <source>
        <dbReference type="Ensembl" id="ENSHHUP00000038490.1"/>
    </source>
</evidence>
<keyword evidence="13" id="KW-1064">Adaptive immunity</keyword>
<dbReference type="GeneTree" id="ENSGT00940000155640"/>
<evidence type="ECO:0000256" key="5">
    <source>
        <dbReference type="ARBA" id="ARBA00022588"/>
    </source>
</evidence>
<dbReference type="InterPro" id="IPR000719">
    <property type="entry name" value="Prot_kinase_dom"/>
</dbReference>
<dbReference type="Pfam" id="PF18377">
    <property type="entry name" value="FERM_F2"/>
    <property type="match status" value="1"/>
</dbReference>
<feature type="domain" description="Protein kinase" evidence="25">
    <location>
        <begin position="522"/>
        <end position="786"/>
    </location>
</feature>
<dbReference type="InterPro" id="IPR017441">
    <property type="entry name" value="Protein_kinase_ATP_BS"/>
</dbReference>
<dbReference type="PRINTS" id="PR00109">
    <property type="entry name" value="TYRKINASE"/>
</dbReference>
<dbReference type="GO" id="GO:0002250">
    <property type="term" value="P:adaptive immune response"/>
    <property type="evidence" value="ECO:0007669"/>
    <property type="project" value="UniProtKB-KW"/>
</dbReference>
<dbReference type="Ensembl" id="ENSHHUT00000040009.1">
    <property type="protein sequence ID" value="ENSHHUP00000038490.1"/>
    <property type="gene ID" value="ENSHHUG00000021513.1"/>
</dbReference>
<feature type="binding site" evidence="20">
    <location>
        <begin position="831"/>
        <end position="839"/>
    </location>
    <ligand>
        <name>ATP</name>
        <dbReference type="ChEBI" id="CHEBI:30616"/>
    </ligand>
</feature>
<keyword evidence="4" id="KW-0597">Phosphoprotein</keyword>
<dbReference type="EC" id="2.7.10.2" evidence="18 23"/>
<dbReference type="GO" id="GO:0030154">
    <property type="term" value="P:cell differentiation"/>
    <property type="evidence" value="ECO:0007669"/>
    <property type="project" value="TreeGrafter"/>
</dbReference>
<dbReference type="InterPro" id="IPR011009">
    <property type="entry name" value="Kinase-like_dom_sf"/>
</dbReference>
<keyword evidence="10 18" id="KW-0067">ATP-binding</keyword>
<dbReference type="PROSITE" id="PS50011">
    <property type="entry name" value="PROTEIN_KINASE_DOM"/>
    <property type="match status" value="2"/>
</dbReference>
<dbReference type="GO" id="GO:0060397">
    <property type="term" value="P:growth hormone receptor signaling pathway via JAK-STAT"/>
    <property type="evidence" value="ECO:0007669"/>
    <property type="project" value="TreeGrafter"/>
</dbReference>
<evidence type="ECO:0000256" key="6">
    <source>
        <dbReference type="ARBA" id="ARBA00022679"/>
    </source>
</evidence>
<dbReference type="GO" id="GO:0012505">
    <property type="term" value="C:endomembrane system"/>
    <property type="evidence" value="ECO:0007669"/>
    <property type="project" value="UniProtKB-SubCell"/>
</dbReference>
<dbReference type="InterPro" id="IPR001245">
    <property type="entry name" value="Ser-Thr/Tyr_kinase_cat_dom"/>
</dbReference>
<dbReference type="InterPro" id="IPR041046">
    <property type="entry name" value="FERM_F2"/>
</dbReference>
<dbReference type="GO" id="GO:0005524">
    <property type="term" value="F:ATP binding"/>
    <property type="evidence" value="ECO:0007669"/>
    <property type="project" value="UniProtKB-UniRule"/>
</dbReference>
<dbReference type="Gene3D" id="3.30.200.20">
    <property type="entry name" value="Phosphorylase Kinase, domain 1"/>
    <property type="match status" value="2"/>
</dbReference>
<dbReference type="InterPro" id="IPR041155">
    <property type="entry name" value="FERM_F1"/>
</dbReference>
<evidence type="ECO:0000256" key="11">
    <source>
        <dbReference type="ARBA" id="ARBA00022859"/>
    </source>
</evidence>
<dbReference type="InterPro" id="IPR020635">
    <property type="entry name" value="Tyr_kinase_cat_dom"/>
</dbReference>
<comment type="catalytic activity">
    <reaction evidence="16 18 23">
        <text>L-tyrosyl-[protein] + ATP = O-phospho-L-tyrosyl-[protein] + ADP + H(+)</text>
        <dbReference type="Rhea" id="RHEA:10596"/>
        <dbReference type="Rhea" id="RHEA-COMP:10136"/>
        <dbReference type="Rhea" id="RHEA-COMP:20101"/>
        <dbReference type="ChEBI" id="CHEBI:15378"/>
        <dbReference type="ChEBI" id="CHEBI:30616"/>
        <dbReference type="ChEBI" id="CHEBI:46858"/>
        <dbReference type="ChEBI" id="CHEBI:61978"/>
        <dbReference type="ChEBI" id="CHEBI:456216"/>
        <dbReference type="EC" id="2.7.10.2"/>
    </reaction>
</comment>
<dbReference type="GO" id="GO:0045087">
    <property type="term" value="P:innate immune response"/>
    <property type="evidence" value="ECO:0007669"/>
    <property type="project" value="UniProtKB-KW"/>
</dbReference>
<evidence type="ECO:0000256" key="12">
    <source>
        <dbReference type="ARBA" id="ARBA00022999"/>
    </source>
</evidence>
<dbReference type="GO" id="GO:0007259">
    <property type="term" value="P:cell surface receptor signaling pathway via JAK-STAT"/>
    <property type="evidence" value="ECO:0007669"/>
    <property type="project" value="TreeGrafter"/>
</dbReference>
<keyword evidence="14" id="KW-0472">Membrane</keyword>
<reference evidence="27" key="3">
    <citation type="submission" date="2025-09" db="UniProtKB">
        <authorList>
            <consortium name="Ensembl"/>
        </authorList>
    </citation>
    <scope>IDENTIFICATION</scope>
</reference>
<dbReference type="FunFam" id="3.30.200.20:FF:000084">
    <property type="entry name" value="Tyrosine-protein kinase"/>
    <property type="match status" value="1"/>
</dbReference>
<evidence type="ECO:0000256" key="1">
    <source>
        <dbReference type="ARBA" id="ARBA00004184"/>
    </source>
</evidence>
<dbReference type="CDD" id="cd14473">
    <property type="entry name" value="FERM_B-lobe"/>
    <property type="match status" value="1"/>
</dbReference>
<dbReference type="Pfam" id="PF18379">
    <property type="entry name" value="FERM_F1"/>
    <property type="match status" value="1"/>
</dbReference>
<dbReference type="GO" id="GO:0016020">
    <property type="term" value="C:membrane"/>
    <property type="evidence" value="ECO:0007669"/>
    <property type="project" value="InterPro"/>
</dbReference>
<evidence type="ECO:0000259" key="25">
    <source>
        <dbReference type="PROSITE" id="PS50011"/>
    </source>
</evidence>
<dbReference type="InterPro" id="IPR051286">
    <property type="entry name" value="JAK"/>
</dbReference>
<keyword evidence="8 18" id="KW-0547">Nucleotide-binding</keyword>
<evidence type="ECO:0000256" key="2">
    <source>
        <dbReference type="ARBA" id="ARBA00004496"/>
    </source>
</evidence>
<dbReference type="PROSITE" id="PS50001">
    <property type="entry name" value="SH2"/>
    <property type="match status" value="1"/>
</dbReference>
<proteinExistence type="inferred from homology"/>
<dbReference type="SMART" id="SM00295">
    <property type="entry name" value="B41"/>
    <property type="match status" value="1"/>
</dbReference>
<keyword evidence="3" id="KW-0963">Cytoplasm</keyword>
<keyword evidence="9 18" id="KW-0418">Kinase</keyword>
<dbReference type="FunFam" id="1.10.510.10:FF:000114">
    <property type="entry name" value="Tyrosine-protein kinase JAK2"/>
    <property type="match status" value="1"/>
</dbReference>
<dbReference type="GO" id="GO:1903037">
    <property type="term" value="P:regulation of leukocyte cell-cell adhesion"/>
    <property type="evidence" value="ECO:0007669"/>
    <property type="project" value="UniProtKB-ARBA"/>
</dbReference>
<comment type="similarity">
    <text evidence="18">Belongs to the protein kinase superfamily. Tyr protein kinase family. JAK subfamily.</text>
</comment>
<dbReference type="AlphaFoldDB" id="A0A4W5MM92"/>
<feature type="binding site" evidence="22">
    <location>
        <position position="859"/>
    </location>
    <ligand>
        <name>ATP</name>
        <dbReference type="ChEBI" id="CHEBI:30616"/>
    </ligand>
</feature>
<evidence type="ECO:0000259" key="26">
    <source>
        <dbReference type="PROSITE" id="PS50057"/>
    </source>
</evidence>
<dbReference type="GO" id="GO:0035556">
    <property type="term" value="P:intracellular signal transduction"/>
    <property type="evidence" value="ECO:0007669"/>
    <property type="project" value="InterPro"/>
</dbReference>
<organism evidence="27 28">
    <name type="scientific">Hucho hucho</name>
    <name type="common">huchen</name>
    <dbReference type="NCBI Taxonomy" id="62062"/>
    <lineage>
        <taxon>Eukaryota</taxon>
        <taxon>Metazoa</taxon>
        <taxon>Chordata</taxon>
        <taxon>Craniata</taxon>
        <taxon>Vertebrata</taxon>
        <taxon>Euteleostomi</taxon>
        <taxon>Actinopterygii</taxon>
        <taxon>Neopterygii</taxon>
        <taxon>Teleostei</taxon>
        <taxon>Protacanthopterygii</taxon>
        <taxon>Salmoniformes</taxon>
        <taxon>Salmonidae</taxon>
        <taxon>Salmoninae</taxon>
        <taxon>Hucho</taxon>
    </lineage>
</organism>
<keyword evidence="15 18" id="KW-0829">Tyrosine-protein kinase</keyword>
<evidence type="ECO:0000256" key="8">
    <source>
        <dbReference type="ARBA" id="ARBA00022741"/>
    </source>
</evidence>
<dbReference type="SMART" id="SM00252">
    <property type="entry name" value="SH2"/>
    <property type="match status" value="1"/>
</dbReference>
<dbReference type="SMART" id="SM00219">
    <property type="entry name" value="TyrKc"/>
    <property type="match status" value="2"/>
</dbReference>
<dbReference type="Gene3D" id="3.30.505.10">
    <property type="entry name" value="SH2 domain"/>
    <property type="match status" value="1"/>
</dbReference>
<dbReference type="InterPro" id="IPR041381">
    <property type="entry name" value="JAK1-3/TYK2_PHL_dom"/>
</dbReference>
<dbReference type="InterPro" id="IPR019748">
    <property type="entry name" value="FERM_central"/>
</dbReference>
<feature type="domain" description="FERM" evidence="26">
    <location>
        <begin position="29"/>
        <end position="358"/>
    </location>
</feature>
<dbReference type="Pfam" id="PF07714">
    <property type="entry name" value="PK_Tyr_Ser-Thr"/>
    <property type="match status" value="2"/>
</dbReference>
<keyword evidence="6 18" id="KW-0808">Transferase</keyword>
<evidence type="ECO:0000256" key="14">
    <source>
        <dbReference type="ARBA" id="ARBA00023136"/>
    </source>
</evidence>
<evidence type="ECO:0000256" key="18">
    <source>
        <dbReference type="PIRNR" id="PIRNR000636"/>
    </source>
</evidence>
<reference evidence="27" key="2">
    <citation type="submission" date="2025-08" db="UniProtKB">
        <authorList>
            <consortium name="Ensembl"/>
        </authorList>
    </citation>
    <scope>IDENTIFICATION</scope>
</reference>
<dbReference type="PANTHER" id="PTHR45807">
    <property type="entry name" value="TYROSINE-PROTEIN KINASE HOPSCOTCH"/>
    <property type="match status" value="1"/>
</dbReference>
<dbReference type="InterPro" id="IPR016251">
    <property type="entry name" value="Tyr_kinase_non-rcpt_Jak/Tyk2"/>
</dbReference>
<dbReference type="Pfam" id="PF17887">
    <property type="entry name" value="Jak1_Phl"/>
    <property type="match status" value="1"/>
</dbReference>
<dbReference type="Proteomes" id="UP000314982">
    <property type="component" value="Unassembled WGS sequence"/>
</dbReference>
<dbReference type="InterPro" id="IPR000980">
    <property type="entry name" value="SH2"/>
</dbReference>
<evidence type="ECO:0000256" key="13">
    <source>
        <dbReference type="ARBA" id="ARBA00023130"/>
    </source>
</evidence>
<dbReference type="SUPFAM" id="SSF50729">
    <property type="entry name" value="PH domain-like"/>
    <property type="match status" value="1"/>
</dbReference>
<dbReference type="FunFam" id="1.10.510.10:FF:000110">
    <property type="entry name" value="Tyrosine-protein kinase"/>
    <property type="match status" value="1"/>
</dbReference>
<keyword evidence="12 21" id="KW-0727">SH2 domain</keyword>
<comment type="subunit">
    <text evidence="17">Interacts with STAM2 and MYO18A. Interacts with SHB. Interacts with CD69.</text>
</comment>
<dbReference type="PROSITE" id="PS00107">
    <property type="entry name" value="PROTEIN_KINASE_ATP"/>
    <property type="match status" value="1"/>
</dbReference>
<dbReference type="Gene3D" id="2.30.29.30">
    <property type="entry name" value="Pleckstrin-homology domain (PH domain)/Phosphotyrosine-binding domain (PTB)"/>
    <property type="match status" value="1"/>
</dbReference>
<evidence type="ECO:0000256" key="4">
    <source>
        <dbReference type="ARBA" id="ARBA00022553"/>
    </source>
</evidence>
<dbReference type="InterPro" id="IPR000299">
    <property type="entry name" value="FERM_domain"/>
</dbReference>
<dbReference type="Gene3D" id="1.10.510.10">
    <property type="entry name" value="Transferase(Phosphotransferase) domain 1"/>
    <property type="match status" value="2"/>
</dbReference>
<evidence type="ECO:0000256" key="9">
    <source>
        <dbReference type="ARBA" id="ARBA00022777"/>
    </source>
</evidence>
<evidence type="ECO:0000256" key="3">
    <source>
        <dbReference type="ARBA" id="ARBA00022490"/>
    </source>
</evidence>
<evidence type="ECO:0000256" key="7">
    <source>
        <dbReference type="ARBA" id="ARBA00022737"/>
    </source>
</evidence>
<dbReference type="PRINTS" id="PR01823">
    <property type="entry name" value="JANUSKINASE"/>
</dbReference>
<dbReference type="SUPFAM" id="SSF55550">
    <property type="entry name" value="SH2 domain"/>
    <property type="match status" value="1"/>
</dbReference>
<dbReference type="GO" id="GO:0005829">
    <property type="term" value="C:cytosol"/>
    <property type="evidence" value="ECO:0007669"/>
    <property type="project" value="TreeGrafter"/>
</dbReference>
<dbReference type="PANTHER" id="PTHR45807:SF2">
    <property type="entry name" value="TYROSINE-PROTEIN KINASE"/>
    <property type="match status" value="1"/>
</dbReference>
<evidence type="ECO:0000256" key="23">
    <source>
        <dbReference type="RuleBase" id="RU362096"/>
    </source>
</evidence>
<dbReference type="InterPro" id="IPR011993">
    <property type="entry name" value="PH-like_dom_sf"/>
</dbReference>
<dbReference type="GO" id="GO:0005856">
    <property type="term" value="C:cytoskeleton"/>
    <property type="evidence" value="ECO:0007669"/>
    <property type="project" value="UniProtKB-UniRule"/>
</dbReference>
<name>A0A4W5MM92_9TELE</name>
<evidence type="ECO:0000256" key="22">
    <source>
        <dbReference type="PROSITE-ProRule" id="PRU10141"/>
    </source>
</evidence>
<evidence type="ECO:0000313" key="28">
    <source>
        <dbReference type="Proteomes" id="UP000314982"/>
    </source>
</evidence>
<evidence type="ECO:0000256" key="16">
    <source>
        <dbReference type="ARBA" id="ARBA00051245"/>
    </source>
</evidence>
<keyword evidence="5" id="KW-0399">Innate immunity</keyword>